<evidence type="ECO:0000256" key="1">
    <source>
        <dbReference type="ARBA" id="ARBA00023125"/>
    </source>
</evidence>
<dbReference type="Proteomes" id="UP000428333">
    <property type="component" value="Linkage Group LG04"/>
</dbReference>
<organism evidence="5 6">
    <name type="scientific">Rhododendron williamsianum</name>
    <dbReference type="NCBI Taxonomy" id="262921"/>
    <lineage>
        <taxon>Eukaryota</taxon>
        <taxon>Viridiplantae</taxon>
        <taxon>Streptophyta</taxon>
        <taxon>Embryophyta</taxon>
        <taxon>Tracheophyta</taxon>
        <taxon>Spermatophyta</taxon>
        <taxon>Magnoliopsida</taxon>
        <taxon>eudicotyledons</taxon>
        <taxon>Gunneridae</taxon>
        <taxon>Pentapetalae</taxon>
        <taxon>asterids</taxon>
        <taxon>Ericales</taxon>
        <taxon>Ericaceae</taxon>
        <taxon>Ericoideae</taxon>
        <taxon>Rhodoreae</taxon>
        <taxon>Rhododendron</taxon>
    </lineage>
</organism>
<evidence type="ECO:0000313" key="6">
    <source>
        <dbReference type="Proteomes" id="UP000428333"/>
    </source>
</evidence>
<comment type="caution">
    <text evidence="5">The sequence shown here is derived from an EMBL/GenBank/DDBJ whole genome shotgun (WGS) entry which is preliminary data.</text>
</comment>
<dbReference type="AlphaFoldDB" id="A0A6A4LSC5"/>
<feature type="region of interest" description="Disordered" evidence="3">
    <location>
        <begin position="1"/>
        <end position="39"/>
    </location>
</feature>
<keyword evidence="1" id="KW-0238">DNA-binding</keyword>
<proteinExistence type="predicted"/>
<keyword evidence="6" id="KW-1185">Reference proteome</keyword>
<reference evidence="5 6" key="1">
    <citation type="journal article" date="2019" name="Genome Biol. Evol.">
        <title>The Rhododendron genome and chromosomal organization provide insight into shared whole-genome duplications across the heath family (Ericaceae).</title>
        <authorList>
            <person name="Soza V.L."/>
            <person name="Lindsley D."/>
            <person name="Waalkes A."/>
            <person name="Ramage E."/>
            <person name="Patwardhan R.P."/>
            <person name="Burton J.N."/>
            <person name="Adey A."/>
            <person name="Kumar A."/>
            <person name="Qiu R."/>
            <person name="Shendure J."/>
            <person name="Hall B."/>
        </authorList>
    </citation>
    <scope>NUCLEOTIDE SEQUENCE [LARGE SCALE GENOMIC DNA]</scope>
    <source>
        <strain evidence="5">RSF 1966-606</strain>
    </source>
</reference>
<dbReference type="InterPro" id="IPR056302">
    <property type="entry name" value="CHD1-2/Hrp3_HTH"/>
</dbReference>
<evidence type="ECO:0000313" key="5">
    <source>
        <dbReference type="EMBL" id="KAE9462183.1"/>
    </source>
</evidence>
<accession>A0A6A4LSC5</accession>
<dbReference type="GO" id="GO:0016887">
    <property type="term" value="F:ATP hydrolysis activity"/>
    <property type="evidence" value="ECO:0007669"/>
    <property type="project" value="TreeGrafter"/>
</dbReference>
<dbReference type="InterPro" id="IPR001005">
    <property type="entry name" value="SANT/Myb"/>
</dbReference>
<gene>
    <name evidence="5" type="ORF">C3L33_05903</name>
</gene>
<keyword evidence="2" id="KW-0539">Nucleus</keyword>
<feature type="non-terminal residue" evidence="5">
    <location>
        <position position="1"/>
    </location>
</feature>
<dbReference type="GO" id="GO:0140658">
    <property type="term" value="F:ATP-dependent chromatin remodeler activity"/>
    <property type="evidence" value="ECO:0007669"/>
    <property type="project" value="TreeGrafter"/>
</dbReference>
<dbReference type="OrthoDB" id="5857104at2759"/>
<dbReference type="Gene3D" id="1.10.10.60">
    <property type="entry name" value="Homeodomain-like"/>
    <property type="match status" value="1"/>
</dbReference>
<dbReference type="GO" id="GO:0042393">
    <property type="term" value="F:histone binding"/>
    <property type="evidence" value="ECO:0007669"/>
    <property type="project" value="TreeGrafter"/>
</dbReference>
<sequence length="227" mass="25488">MLRKLSPRAARNNKSYVEANPPERSNKRKKGVEPPEEDQSAARQILLPIQCQQLRELLHKHSSDTRVKKFGNPSQIGLIAAEVGGVVEAAPTDAQIELFEALIDGCREAVKGGSYDPKGPTLDFFGILIKANELLSRVEGLQLLAKRISRYADPIAQFRALMYLKPATWSKGCGWNQKDDAKLLLGIHYHGFGNWEKIRLDEKLGLTKKIAPWNFSIMKRSYHGLQT</sequence>
<dbReference type="EMBL" id="QEFC01000913">
    <property type="protein sequence ID" value="KAE9462183.1"/>
    <property type="molecule type" value="Genomic_DNA"/>
</dbReference>
<evidence type="ECO:0000256" key="2">
    <source>
        <dbReference type="ARBA" id="ARBA00023242"/>
    </source>
</evidence>
<dbReference type="GO" id="GO:0003677">
    <property type="term" value="F:DNA binding"/>
    <property type="evidence" value="ECO:0007669"/>
    <property type="project" value="UniProtKB-KW"/>
</dbReference>
<dbReference type="GO" id="GO:0005634">
    <property type="term" value="C:nucleus"/>
    <property type="evidence" value="ECO:0007669"/>
    <property type="project" value="TreeGrafter"/>
</dbReference>
<dbReference type="PANTHER" id="PTHR45623:SF14">
    <property type="entry name" value="CHROMODOMAIN-HELICASE-DNA-BINDING PROTEIN 1"/>
    <property type="match status" value="1"/>
</dbReference>
<protein>
    <recommendedName>
        <fullName evidence="4">ATP-dependent helicase CHD1-2/hrp3 HTH domain-containing protein</fullName>
    </recommendedName>
</protein>
<dbReference type="GO" id="GO:0003682">
    <property type="term" value="F:chromatin binding"/>
    <property type="evidence" value="ECO:0007669"/>
    <property type="project" value="TreeGrafter"/>
</dbReference>
<feature type="domain" description="ATP-dependent helicase CHD1-2/hrp3 HTH" evidence="4">
    <location>
        <begin position="154"/>
        <end position="211"/>
    </location>
</feature>
<dbReference type="PANTHER" id="PTHR45623">
    <property type="entry name" value="CHROMODOMAIN-HELICASE-DNA-BINDING PROTEIN 3-RELATED-RELATED"/>
    <property type="match status" value="1"/>
</dbReference>
<evidence type="ECO:0000259" key="4">
    <source>
        <dbReference type="Pfam" id="PF23588"/>
    </source>
</evidence>
<dbReference type="Pfam" id="PF23588">
    <property type="entry name" value="HTH_CHD1_Hrp3"/>
    <property type="match status" value="1"/>
</dbReference>
<dbReference type="CDD" id="cd00167">
    <property type="entry name" value="SANT"/>
    <property type="match status" value="1"/>
</dbReference>
<evidence type="ECO:0000256" key="3">
    <source>
        <dbReference type="SAM" id="MobiDB-lite"/>
    </source>
</evidence>
<dbReference type="GO" id="GO:0034728">
    <property type="term" value="P:nucleosome organization"/>
    <property type="evidence" value="ECO:0007669"/>
    <property type="project" value="TreeGrafter"/>
</dbReference>
<name>A0A6A4LSC5_9ERIC</name>
<dbReference type="GO" id="GO:0000785">
    <property type="term" value="C:chromatin"/>
    <property type="evidence" value="ECO:0007669"/>
    <property type="project" value="TreeGrafter"/>
</dbReference>